<evidence type="ECO:0000313" key="6">
    <source>
        <dbReference type="EMBL" id="AIR88533.1"/>
    </source>
</evidence>
<dbReference type="InterPro" id="IPR005119">
    <property type="entry name" value="LysR_subst-bd"/>
</dbReference>
<organism evidence="6 7">
    <name type="scientific">Pseudomonas cremoricolorata</name>
    <dbReference type="NCBI Taxonomy" id="157783"/>
    <lineage>
        <taxon>Bacteria</taxon>
        <taxon>Pseudomonadati</taxon>
        <taxon>Pseudomonadota</taxon>
        <taxon>Gammaproteobacteria</taxon>
        <taxon>Pseudomonadales</taxon>
        <taxon>Pseudomonadaceae</taxon>
        <taxon>Pseudomonas</taxon>
    </lineage>
</organism>
<evidence type="ECO:0000256" key="1">
    <source>
        <dbReference type="ARBA" id="ARBA00009437"/>
    </source>
</evidence>
<proteinExistence type="inferred from homology"/>
<evidence type="ECO:0000256" key="4">
    <source>
        <dbReference type="ARBA" id="ARBA00023163"/>
    </source>
</evidence>
<dbReference type="Pfam" id="PF03466">
    <property type="entry name" value="LysR_substrate"/>
    <property type="match status" value="1"/>
</dbReference>
<evidence type="ECO:0000256" key="3">
    <source>
        <dbReference type="ARBA" id="ARBA00023125"/>
    </source>
</evidence>
<dbReference type="SUPFAM" id="SSF53850">
    <property type="entry name" value="Periplasmic binding protein-like II"/>
    <property type="match status" value="1"/>
</dbReference>
<dbReference type="AlphaFoldDB" id="A0A089Y9M0"/>
<keyword evidence="3" id="KW-0238">DNA-binding</keyword>
<dbReference type="eggNOG" id="COG0583">
    <property type="taxonomic scope" value="Bacteria"/>
</dbReference>
<dbReference type="PRINTS" id="PR00039">
    <property type="entry name" value="HTHLYSR"/>
</dbReference>
<reference evidence="6 7" key="1">
    <citation type="submission" date="2014-09" db="EMBL/GenBank/DDBJ databases">
        <authorList>
            <person name="Chan K.-G."/>
        </authorList>
    </citation>
    <scope>NUCLEOTIDE SEQUENCE [LARGE SCALE GENOMIC DNA]</scope>
    <source>
        <strain evidence="6 7">ND07</strain>
    </source>
</reference>
<dbReference type="GO" id="GO:0006351">
    <property type="term" value="P:DNA-templated transcription"/>
    <property type="evidence" value="ECO:0007669"/>
    <property type="project" value="TreeGrafter"/>
</dbReference>
<protein>
    <submittedName>
        <fullName evidence="6">LysR family transcriptional regulator</fullName>
    </submittedName>
</protein>
<dbReference type="OrthoDB" id="5526340at2"/>
<dbReference type="EMBL" id="CP009455">
    <property type="protein sequence ID" value="AIR88533.1"/>
    <property type="molecule type" value="Genomic_DNA"/>
</dbReference>
<keyword evidence="4" id="KW-0804">Transcription</keyword>
<dbReference type="Gene3D" id="1.10.10.10">
    <property type="entry name" value="Winged helix-like DNA-binding domain superfamily/Winged helix DNA-binding domain"/>
    <property type="match status" value="1"/>
</dbReference>
<dbReference type="PANTHER" id="PTHR30537:SF74">
    <property type="entry name" value="HTH-TYPE TRANSCRIPTIONAL REGULATOR TRPI"/>
    <property type="match status" value="1"/>
</dbReference>
<dbReference type="PANTHER" id="PTHR30537">
    <property type="entry name" value="HTH-TYPE TRANSCRIPTIONAL REGULATOR"/>
    <property type="match status" value="1"/>
</dbReference>
<dbReference type="InterPro" id="IPR000847">
    <property type="entry name" value="LysR_HTH_N"/>
</dbReference>
<dbReference type="GO" id="GO:0043565">
    <property type="term" value="F:sequence-specific DNA binding"/>
    <property type="evidence" value="ECO:0007669"/>
    <property type="project" value="TreeGrafter"/>
</dbReference>
<dbReference type="InterPro" id="IPR058163">
    <property type="entry name" value="LysR-type_TF_proteobact-type"/>
</dbReference>
<sequence>MKLPPLAALQFFNVAAQTESFVQAGRLLHITHGAVSRQVRQLEESLGVTLFERRNRAIFLNESGRRLYQLTAPFFEDLRQTVLDLQQPSRDEVLVVSCEPTIAMKWLIPRLADFHSQHPGIQVQLLTAGGAVNFARTGVDVAVRRDDFYWGEGIHSATLCEEWVGPLCTPGLWHGQEALDGLCLLHSRTRPQAWDHWLRLRGITLAQSTRQDFEHFYLSTQAAAAGLGVCLASALMVEDELRAGQLLAPLGFAKDGSRYCLLAAQPFADSSKATAFLHWITAQMQASTERLPLL</sequence>
<name>A0A089Y9M0_9PSED</name>
<gene>
    <name evidence="6" type="ORF">LK03_04370</name>
</gene>
<dbReference type="Gene3D" id="3.40.190.10">
    <property type="entry name" value="Periplasmic binding protein-like II"/>
    <property type="match status" value="2"/>
</dbReference>
<accession>A0A089Y9M0</accession>
<evidence type="ECO:0000259" key="5">
    <source>
        <dbReference type="PROSITE" id="PS50931"/>
    </source>
</evidence>
<feature type="domain" description="HTH lysR-type" evidence="5">
    <location>
        <begin position="4"/>
        <end position="61"/>
    </location>
</feature>
<evidence type="ECO:0000313" key="7">
    <source>
        <dbReference type="Proteomes" id="UP000029493"/>
    </source>
</evidence>
<dbReference type="InterPro" id="IPR036390">
    <property type="entry name" value="WH_DNA-bd_sf"/>
</dbReference>
<dbReference type="GO" id="GO:0003700">
    <property type="term" value="F:DNA-binding transcription factor activity"/>
    <property type="evidence" value="ECO:0007669"/>
    <property type="project" value="InterPro"/>
</dbReference>
<dbReference type="SUPFAM" id="SSF46785">
    <property type="entry name" value="Winged helix' DNA-binding domain"/>
    <property type="match status" value="1"/>
</dbReference>
<evidence type="ECO:0000256" key="2">
    <source>
        <dbReference type="ARBA" id="ARBA00023015"/>
    </source>
</evidence>
<dbReference type="Pfam" id="PF00126">
    <property type="entry name" value="HTH_1"/>
    <property type="match status" value="1"/>
</dbReference>
<dbReference type="PROSITE" id="PS50931">
    <property type="entry name" value="HTH_LYSR"/>
    <property type="match status" value="1"/>
</dbReference>
<comment type="similarity">
    <text evidence="1">Belongs to the LysR transcriptional regulatory family.</text>
</comment>
<dbReference type="STRING" id="157783.LK03_04370"/>
<dbReference type="InterPro" id="IPR036388">
    <property type="entry name" value="WH-like_DNA-bd_sf"/>
</dbReference>
<dbReference type="Proteomes" id="UP000029493">
    <property type="component" value="Chromosome"/>
</dbReference>
<keyword evidence="2" id="KW-0805">Transcription regulation</keyword>
<dbReference type="RefSeq" id="WP_038411233.1">
    <property type="nucleotide sequence ID" value="NZ_CP009455.1"/>
</dbReference>
<dbReference type="KEGG" id="psw:LK03_04370"/>
<keyword evidence="7" id="KW-1185">Reference proteome</keyword>